<reference evidence="2" key="1">
    <citation type="submission" date="2015-12" db="EMBL/GenBank/DDBJ databases">
        <title>De novo transcriptome assembly of four potential Pierce s Disease insect vectors from Arizona vineyards.</title>
        <authorList>
            <person name="Tassone E.E."/>
        </authorList>
    </citation>
    <scope>NUCLEOTIDE SEQUENCE</scope>
</reference>
<dbReference type="PANTHER" id="PTHR35374">
    <property type="entry name" value="CYCLIN-DEPENDENT KINASE 11A-LIKE"/>
    <property type="match status" value="1"/>
</dbReference>
<dbReference type="Pfam" id="PF26634">
    <property type="entry name" value="DUF8207"/>
    <property type="match status" value="1"/>
</dbReference>
<evidence type="ECO:0000259" key="1">
    <source>
        <dbReference type="Pfam" id="PF26634"/>
    </source>
</evidence>
<dbReference type="InterPro" id="IPR058520">
    <property type="entry name" value="DUF8207"/>
</dbReference>
<feature type="non-terminal residue" evidence="2">
    <location>
        <position position="105"/>
    </location>
</feature>
<evidence type="ECO:0000313" key="2">
    <source>
        <dbReference type="EMBL" id="JAS35768.1"/>
    </source>
</evidence>
<feature type="non-terminal residue" evidence="2">
    <location>
        <position position="1"/>
    </location>
</feature>
<gene>
    <name evidence="2" type="ORF">g.45054</name>
</gene>
<dbReference type="PANTHER" id="PTHR35374:SF1">
    <property type="entry name" value="PROTEIN KINASE DOMAIN-CONTAINING PROTEIN"/>
    <property type="match status" value="1"/>
</dbReference>
<organism evidence="2">
    <name type="scientific">Clastoptera arizonana</name>
    <name type="common">Arizona spittle bug</name>
    <dbReference type="NCBI Taxonomy" id="38151"/>
    <lineage>
        <taxon>Eukaryota</taxon>
        <taxon>Metazoa</taxon>
        <taxon>Ecdysozoa</taxon>
        <taxon>Arthropoda</taxon>
        <taxon>Hexapoda</taxon>
        <taxon>Insecta</taxon>
        <taxon>Pterygota</taxon>
        <taxon>Neoptera</taxon>
        <taxon>Paraneoptera</taxon>
        <taxon>Hemiptera</taxon>
        <taxon>Auchenorrhyncha</taxon>
        <taxon>Cercopoidea</taxon>
        <taxon>Clastopteridae</taxon>
        <taxon>Clastoptera</taxon>
    </lineage>
</organism>
<proteinExistence type="predicted"/>
<name>A0A1B6ECU7_9HEMI</name>
<feature type="domain" description="DUF8207" evidence="1">
    <location>
        <begin position="5"/>
        <end position="91"/>
    </location>
</feature>
<accession>A0A1B6ECU7</accession>
<dbReference type="AlphaFoldDB" id="A0A1B6ECU7"/>
<dbReference type="EMBL" id="GEDC01001530">
    <property type="protein sequence ID" value="JAS35768.1"/>
    <property type="molecule type" value="Transcribed_RNA"/>
</dbReference>
<protein>
    <recommendedName>
        <fullName evidence="1">DUF8207 domain-containing protein</fullName>
    </recommendedName>
</protein>
<sequence>RFGGEGGMSIGDSSVTIDADDLNINDEWYEGTPGLYELLFLTNPVNYTKDDLQTYRKILVRTNAHKQSFSIDKQISANRGDKYKNIISKLFPSKKGSGFMRADHP</sequence>